<name>A0A1Y2LF85_9PROT</name>
<dbReference type="Gene3D" id="2.40.160.50">
    <property type="entry name" value="membrane protein fhac: a member of the omp85/tpsb transporter family"/>
    <property type="match status" value="1"/>
</dbReference>
<dbReference type="Pfam" id="PF01103">
    <property type="entry name" value="Omp85"/>
    <property type="match status" value="1"/>
</dbReference>
<dbReference type="PANTHER" id="PTHR12815">
    <property type="entry name" value="SORTING AND ASSEMBLY MACHINERY SAMM50 PROTEIN FAMILY MEMBER"/>
    <property type="match status" value="1"/>
</dbReference>
<evidence type="ECO:0000313" key="7">
    <source>
        <dbReference type="EMBL" id="OSQ48857.1"/>
    </source>
</evidence>
<comment type="subcellular location">
    <subcellularLocation>
        <location evidence="1">Membrane</location>
    </subcellularLocation>
</comment>
<dbReference type="InterPro" id="IPR039910">
    <property type="entry name" value="D15-like"/>
</dbReference>
<dbReference type="InterPro" id="IPR000184">
    <property type="entry name" value="Bac_surfAg_D15"/>
</dbReference>
<dbReference type="STRING" id="1293890.TALK_07985"/>
<gene>
    <name evidence="7" type="ORF">TALK_07985</name>
</gene>
<dbReference type="Pfam" id="PF07244">
    <property type="entry name" value="POTRA"/>
    <property type="match status" value="1"/>
</dbReference>
<feature type="region of interest" description="Disordered" evidence="4">
    <location>
        <begin position="141"/>
        <end position="181"/>
    </location>
</feature>
<feature type="domain" description="POTRA" evidence="6">
    <location>
        <begin position="287"/>
        <end position="359"/>
    </location>
</feature>
<sequence length="679" mass="73787">MKRLRISSLGKAISRNRKLYMPRIGLVSMLLGSSVLAACSGDGPLSLGFGNDSEAVAQDQLGTSIPYAVEIAGLDPQEERLDAMLRNVSTAIRLQSRPTPSRAGLERRAEDDVERFEAVLRSFGFYDGQVTFEIRKLDPDDDVTDDVVTSADGDAGNGAGDDAVQGASNTDGATNNTDVQSPDPLELIYQVQSNTPYLLSEVTLRIIHPDETVEREATDAELLQSQLHLGQRVAAEPIILGEQYAVDFMRDRGFPLVKAGKRTVMANTAEKTISVTYELITDRQANFGAVSVKGAETIDEDFIAGYRSWRPGQQYSPEEIKITRRDLAQSNLFDSVIVKPVGPVSEGGEVPIEIEVNERKHSTIGGGIDFSTADGPGANAFWENRNLFGAGERLRLGVEGSDQSQGLEGTFRKPQFLRRRQALVSNGSAKNYSTDAYDGELVESFVGVERKFAEYWSATLGPTAEYSDLTGADSPNEQFYLAGLRGILRRDSTDNPLDPIEGNRLEFNVSPYTSISGPSAQFASVSLNGSQYYAFDDDGDYVIAGRGRAGIIIGEDRSSLPANKRFYSGGGGSVRGYEYQKVGPLDENNDPEGGRSVLEVGAEFRARITESIGLVPFVEGGNVFESSNPDDLGLLWAAGLGLRYYTAVGPLRFDVAVPLDKRDNVDDDFQIYLSLGQAF</sequence>
<evidence type="ECO:0000256" key="3">
    <source>
        <dbReference type="ARBA" id="ARBA00023136"/>
    </source>
</evidence>
<evidence type="ECO:0000256" key="4">
    <source>
        <dbReference type="SAM" id="MobiDB-lite"/>
    </source>
</evidence>
<dbReference type="PANTHER" id="PTHR12815:SF42">
    <property type="entry name" value="BACTERIAL SURFACE ANTIGEN (D15) DOMAIN-CONTAINING PROTEIN"/>
    <property type="match status" value="1"/>
</dbReference>
<protein>
    <submittedName>
        <fullName evidence="7">Uncharacterized protein</fullName>
    </submittedName>
</protein>
<evidence type="ECO:0000313" key="8">
    <source>
        <dbReference type="Proteomes" id="UP000193396"/>
    </source>
</evidence>
<keyword evidence="3" id="KW-0472">Membrane</keyword>
<reference evidence="7 8" key="1">
    <citation type="submission" date="2014-03" db="EMBL/GenBank/DDBJ databases">
        <title>The draft genome sequence of Thalassospira alkalitolerans JCM 18968.</title>
        <authorList>
            <person name="Lai Q."/>
            <person name="Shao Z."/>
        </authorList>
    </citation>
    <scope>NUCLEOTIDE SEQUENCE [LARGE SCALE GENOMIC DNA]</scope>
    <source>
        <strain evidence="7 8">JCM 18968</strain>
    </source>
</reference>
<evidence type="ECO:0000259" key="5">
    <source>
        <dbReference type="Pfam" id="PF01103"/>
    </source>
</evidence>
<organism evidence="7 8">
    <name type="scientific">Thalassospira alkalitolerans</name>
    <dbReference type="NCBI Taxonomy" id="1293890"/>
    <lineage>
        <taxon>Bacteria</taxon>
        <taxon>Pseudomonadati</taxon>
        <taxon>Pseudomonadota</taxon>
        <taxon>Alphaproteobacteria</taxon>
        <taxon>Rhodospirillales</taxon>
        <taxon>Thalassospiraceae</taxon>
        <taxon>Thalassospira</taxon>
    </lineage>
</organism>
<comment type="caution">
    <text evidence="7">The sequence shown here is derived from an EMBL/GenBank/DDBJ whole genome shotgun (WGS) entry which is preliminary data.</text>
</comment>
<keyword evidence="2" id="KW-1134">Transmembrane beta strand</keyword>
<dbReference type="Proteomes" id="UP000193396">
    <property type="component" value="Unassembled WGS sequence"/>
</dbReference>
<accession>A0A1Y2LF85</accession>
<evidence type="ECO:0000259" key="6">
    <source>
        <dbReference type="Pfam" id="PF07244"/>
    </source>
</evidence>
<dbReference type="InterPro" id="IPR010827">
    <property type="entry name" value="BamA/TamA_POTRA"/>
</dbReference>
<evidence type="ECO:0000256" key="1">
    <source>
        <dbReference type="ARBA" id="ARBA00004370"/>
    </source>
</evidence>
<evidence type="ECO:0000256" key="2">
    <source>
        <dbReference type="ARBA" id="ARBA00022452"/>
    </source>
</evidence>
<keyword evidence="8" id="KW-1185">Reference proteome</keyword>
<proteinExistence type="predicted"/>
<dbReference type="Gene3D" id="3.10.20.310">
    <property type="entry name" value="membrane protein fhac"/>
    <property type="match status" value="1"/>
</dbReference>
<dbReference type="GO" id="GO:0019867">
    <property type="term" value="C:outer membrane"/>
    <property type="evidence" value="ECO:0007669"/>
    <property type="project" value="InterPro"/>
</dbReference>
<dbReference type="AlphaFoldDB" id="A0A1Y2LF85"/>
<feature type="compositionally biased region" description="Polar residues" evidence="4">
    <location>
        <begin position="166"/>
        <end position="180"/>
    </location>
</feature>
<dbReference type="EMBL" id="JFKB01000004">
    <property type="protein sequence ID" value="OSQ48857.1"/>
    <property type="molecule type" value="Genomic_DNA"/>
</dbReference>
<keyword evidence="2" id="KW-0812">Transmembrane</keyword>
<feature type="domain" description="Bacterial surface antigen (D15)" evidence="5">
    <location>
        <begin position="386"/>
        <end position="679"/>
    </location>
</feature>